<dbReference type="STRING" id="56857.A0A200Q188"/>
<keyword evidence="2" id="KW-1185">Reference proteome</keyword>
<evidence type="ECO:0000313" key="1">
    <source>
        <dbReference type="EMBL" id="OVA04241.1"/>
    </source>
</evidence>
<name>A0A200Q188_MACCD</name>
<accession>A0A200Q188</accession>
<evidence type="ECO:0000313" key="2">
    <source>
        <dbReference type="Proteomes" id="UP000195402"/>
    </source>
</evidence>
<reference evidence="1 2" key="1">
    <citation type="journal article" date="2017" name="Mol. Plant">
        <title>The Genome of Medicinal Plant Macleaya cordata Provides New Insights into Benzylisoquinoline Alkaloids Metabolism.</title>
        <authorList>
            <person name="Liu X."/>
            <person name="Liu Y."/>
            <person name="Huang P."/>
            <person name="Ma Y."/>
            <person name="Qing Z."/>
            <person name="Tang Q."/>
            <person name="Cao H."/>
            <person name="Cheng P."/>
            <person name="Zheng Y."/>
            <person name="Yuan Z."/>
            <person name="Zhou Y."/>
            <person name="Liu J."/>
            <person name="Tang Z."/>
            <person name="Zhuo Y."/>
            <person name="Zhang Y."/>
            <person name="Yu L."/>
            <person name="Huang J."/>
            <person name="Yang P."/>
            <person name="Peng Q."/>
            <person name="Zhang J."/>
            <person name="Jiang W."/>
            <person name="Zhang Z."/>
            <person name="Lin K."/>
            <person name="Ro D.K."/>
            <person name="Chen X."/>
            <person name="Xiong X."/>
            <person name="Shang Y."/>
            <person name="Huang S."/>
            <person name="Zeng J."/>
        </authorList>
    </citation>
    <scope>NUCLEOTIDE SEQUENCE [LARGE SCALE GENOMIC DNA]</scope>
    <source>
        <strain evidence="2">cv. BLH2017</strain>
        <tissue evidence="1">Root</tissue>
    </source>
</reference>
<sequence length="308" mass="35558">MIGMRLEGERLERVQMNGGARFKGNSSQTGVGNVHPHAKWCTKWQLVVLGFWMGSSHSLALTLCLLEVSKVEARSSQRSVMDYDDNQELTYPPVPLNKRYLKHGKLKPDLALPRPADSKGKFRRCRWVAPAKGWFRMDCDASFIVERGSIGVVFRNWEGKPIAIVHDAFKLLKFEVVFHPSNDYSPEVQQIVDQIKVLLNEHYDMKYHFYHVHRQANFVANHLSKPGLVPGSFYYCPSHFTTFKSIRGMYDACPFDETLYYFINRDANGPSFTRYDKDYIHPMDRGEPDELIDGDESERLIVMNVMDP</sequence>
<dbReference type="Proteomes" id="UP000195402">
    <property type="component" value="Unassembled WGS sequence"/>
</dbReference>
<dbReference type="EMBL" id="MVGT01003334">
    <property type="protein sequence ID" value="OVA04241.1"/>
    <property type="molecule type" value="Genomic_DNA"/>
</dbReference>
<dbReference type="InParanoid" id="A0A200Q188"/>
<protein>
    <recommendedName>
        <fullName evidence="3">RNase H type-1 domain-containing protein</fullName>
    </recommendedName>
</protein>
<comment type="caution">
    <text evidence="1">The sequence shown here is derived from an EMBL/GenBank/DDBJ whole genome shotgun (WGS) entry which is preliminary data.</text>
</comment>
<proteinExistence type="predicted"/>
<dbReference type="OrthoDB" id="1741277at2759"/>
<organism evidence="1 2">
    <name type="scientific">Macleaya cordata</name>
    <name type="common">Five-seeded plume-poppy</name>
    <name type="synonym">Bocconia cordata</name>
    <dbReference type="NCBI Taxonomy" id="56857"/>
    <lineage>
        <taxon>Eukaryota</taxon>
        <taxon>Viridiplantae</taxon>
        <taxon>Streptophyta</taxon>
        <taxon>Embryophyta</taxon>
        <taxon>Tracheophyta</taxon>
        <taxon>Spermatophyta</taxon>
        <taxon>Magnoliopsida</taxon>
        <taxon>Ranunculales</taxon>
        <taxon>Papaveraceae</taxon>
        <taxon>Papaveroideae</taxon>
        <taxon>Macleaya</taxon>
    </lineage>
</organism>
<dbReference type="AlphaFoldDB" id="A0A200Q188"/>
<gene>
    <name evidence="1" type="ORF">BVC80_929g5</name>
</gene>
<evidence type="ECO:0008006" key="3">
    <source>
        <dbReference type="Google" id="ProtNLM"/>
    </source>
</evidence>